<evidence type="ECO:0000313" key="2">
    <source>
        <dbReference type="Proteomes" id="UP000664495"/>
    </source>
</evidence>
<proteinExistence type="predicted"/>
<dbReference type="Pfam" id="PF06923">
    <property type="entry name" value="GutM"/>
    <property type="match status" value="1"/>
</dbReference>
<evidence type="ECO:0000313" key="1">
    <source>
        <dbReference type="EMBL" id="MBO0451544.1"/>
    </source>
</evidence>
<sequence length="129" mass="15031">MQILLIALCFLMVTQSLASIMQVKYYQKFIRKMTDDFDHCSTYELYTDVSKGSLFKAIVAVVVDEDGKIISCYACRGLTIFARFKKEERYHGLTLTEIHQRKTNQNRSNQIESVLDKVYLRKMEAITDL</sequence>
<reference evidence="1 2" key="1">
    <citation type="submission" date="2021-03" db="EMBL/GenBank/DDBJ databases">
        <title>Enterococcal diversity collection.</title>
        <authorList>
            <person name="Gilmore M.S."/>
            <person name="Schwartzman J."/>
            <person name="Van Tyne D."/>
            <person name="Martin M."/>
            <person name="Earl A.M."/>
            <person name="Manson A.L."/>
            <person name="Straub T."/>
            <person name="Salamzade R."/>
            <person name="Saavedra J."/>
            <person name="Lebreton F."/>
            <person name="Prichula J."/>
            <person name="Schaufler K."/>
            <person name="Gaca A."/>
            <person name="Sgardioli B."/>
            <person name="Wagenaar J."/>
            <person name="Strong T."/>
        </authorList>
    </citation>
    <scope>NUCLEOTIDE SEQUENCE [LARGE SCALE GENOMIC DNA]</scope>
    <source>
        <strain evidence="1 2">MJM16</strain>
    </source>
</reference>
<name>A0ABS3HF04_9ENTE</name>
<dbReference type="InterPro" id="IPR009693">
    <property type="entry name" value="Glucitol_operon_activator"/>
</dbReference>
<comment type="caution">
    <text evidence="1">The sequence shown here is derived from an EMBL/GenBank/DDBJ whole genome shotgun (WGS) entry which is preliminary data.</text>
</comment>
<protein>
    <submittedName>
        <fullName evidence="1">Uncharacterized protein</fullName>
    </submittedName>
</protein>
<keyword evidence="2" id="KW-1185">Reference proteome</keyword>
<dbReference type="EMBL" id="JAFLVR010000010">
    <property type="protein sequence ID" value="MBO0451544.1"/>
    <property type="molecule type" value="Genomic_DNA"/>
</dbReference>
<organism evidence="1 2">
    <name type="scientific">Candidatus Enterococcus murrayae</name>
    <dbReference type="NCBI Taxonomy" id="2815321"/>
    <lineage>
        <taxon>Bacteria</taxon>
        <taxon>Bacillati</taxon>
        <taxon>Bacillota</taxon>
        <taxon>Bacilli</taxon>
        <taxon>Lactobacillales</taxon>
        <taxon>Enterococcaceae</taxon>
        <taxon>Enterococcus</taxon>
    </lineage>
</organism>
<gene>
    <name evidence="1" type="ORF">JZO85_04635</name>
</gene>
<dbReference type="Proteomes" id="UP000664495">
    <property type="component" value="Unassembled WGS sequence"/>
</dbReference>
<accession>A0ABS3HF04</accession>
<dbReference type="RefSeq" id="WP_207107359.1">
    <property type="nucleotide sequence ID" value="NZ_JAFLVR010000010.1"/>
</dbReference>